<evidence type="ECO:0000313" key="3">
    <source>
        <dbReference type="Proteomes" id="UP001256827"/>
    </source>
</evidence>
<organism evidence="2 3">
    <name type="scientific">Brevibacillus brevis</name>
    <name type="common">Bacillus brevis</name>
    <dbReference type="NCBI Taxonomy" id="1393"/>
    <lineage>
        <taxon>Bacteria</taxon>
        <taxon>Bacillati</taxon>
        <taxon>Bacillota</taxon>
        <taxon>Bacilli</taxon>
        <taxon>Bacillales</taxon>
        <taxon>Paenibacillaceae</taxon>
        <taxon>Brevibacillus</taxon>
    </lineage>
</organism>
<accession>A0ABY9T5W7</accession>
<sequence length="205" mass="23857">MINNPIDLVKELKRKAEQNRQMHFSMCRKANRLNKTLHALALIGSSATAILTFSEYKTFLPWFPDLSDSEYKLTIGVFAGLVFILTILEEYFRFGEKAVSHESIGKQLTLFIRKASIIEDYEVITGDDIDKLTSEYNSIHENAPIIPDRIFLKEKQRLRIKIGISKQLEVTPHMSIWFYRLRMKIKQFSALESRSEDNGREEPNQ</sequence>
<feature type="transmembrane region" description="Helical" evidence="1">
    <location>
        <begin position="36"/>
        <end position="53"/>
    </location>
</feature>
<feature type="transmembrane region" description="Helical" evidence="1">
    <location>
        <begin position="73"/>
        <end position="92"/>
    </location>
</feature>
<evidence type="ECO:0000256" key="1">
    <source>
        <dbReference type="SAM" id="Phobius"/>
    </source>
</evidence>
<evidence type="ECO:0000313" key="2">
    <source>
        <dbReference type="EMBL" id="WNC15480.1"/>
    </source>
</evidence>
<dbReference type="EMBL" id="CP134050">
    <property type="protein sequence ID" value="WNC15480.1"/>
    <property type="molecule type" value="Genomic_DNA"/>
</dbReference>
<gene>
    <name evidence="2" type="ORF">RGB73_03815</name>
</gene>
<dbReference type="NCBIfam" id="NF033632">
    <property type="entry name" value="SLATT_4"/>
    <property type="match status" value="1"/>
</dbReference>
<dbReference type="RefSeq" id="WP_310769295.1">
    <property type="nucleotide sequence ID" value="NZ_CP134050.1"/>
</dbReference>
<dbReference type="Proteomes" id="UP001256827">
    <property type="component" value="Chromosome"/>
</dbReference>
<proteinExistence type="predicted"/>
<protein>
    <submittedName>
        <fullName evidence="2">SLATT domain-containing protein</fullName>
    </submittedName>
</protein>
<name>A0ABY9T5W7_BREBE</name>
<keyword evidence="1" id="KW-0812">Transmembrane</keyword>
<keyword evidence="1" id="KW-0472">Membrane</keyword>
<keyword evidence="3" id="KW-1185">Reference proteome</keyword>
<reference evidence="2 3" key="1">
    <citation type="submission" date="2023-09" db="EMBL/GenBank/DDBJ databases">
        <title>Complete Genome and Methylome dissection of Bacillus brevis NEB573 original source of BbsI restriction endonuclease.</title>
        <authorList>
            <person name="Fomenkov A."/>
            <person name="Roberts R.D."/>
        </authorList>
    </citation>
    <scope>NUCLEOTIDE SEQUENCE [LARGE SCALE GENOMIC DNA]</scope>
    <source>
        <strain evidence="2 3">NEB573</strain>
    </source>
</reference>
<keyword evidence="1" id="KW-1133">Transmembrane helix</keyword>